<accession>A0A8J7L470</accession>
<dbReference type="EMBL" id="JAECZB010000075">
    <property type="protein sequence ID" value="MBH8554501.1"/>
    <property type="molecule type" value="Genomic_DNA"/>
</dbReference>
<dbReference type="Pfam" id="PF21419">
    <property type="entry name" value="RoxA-like_Cyt-c"/>
    <property type="match status" value="1"/>
</dbReference>
<dbReference type="GO" id="GO:0020037">
    <property type="term" value="F:heme binding"/>
    <property type="evidence" value="ECO:0007669"/>
    <property type="project" value="InterPro"/>
</dbReference>
<dbReference type="GO" id="GO:0009055">
    <property type="term" value="F:electron transfer activity"/>
    <property type="evidence" value="ECO:0007669"/>
    <property type="project" value="InterPro"/>
</dbReference>
<name>A0A8J7L470_9CYAN</name>
<keyword evidence="5" id="KW-1133">Transmembrane helix</keyword>
<keyword evidence="1 4" id="KW-0349">Heme</keyword>
<dbReference type="InterPro" id="IPR036909">
    <property type="entry name" value="Cyt_c-like_dom_sf"/>
</dbReference>
<evidence type="ECO:0000256" key="2">
    <source>
        <dbReference type="ARBA" id="ARBA00022723"/>
    </source>
</evidence>
<evidence type="ECO:0000256" key="1">
    <source>
        <dbReference type="ARBA" id="ARBA00022617"/>
    </source>
</evidence>
<dbReference type="GO" id="GO:0046872">
    <property type="term" value="F:metal ion binding"/>
    <property type="evidence" value="ECO:0007669"/>
    <property type="project" value="UniProtKB-KW"/>
</dbReference>
<dbReference type="Proteomes" id="UP000599391">
    <property type="component" value="Unassembled WGS sequence"/>
</dbReference>
<dbReference type="PANTHER" id="PTHR30600">
    <property type="entry name" value="CYTOCHROME C PEROXIDASE-RELATED"/>
    <property type="match status" value="1"/>
</dbReference>
<reference evidence="7 8" key="1">
    <citation type="journal article" date="2021" name="Int. J. Syst. Evol. Microbiol.">
        <title>Amazonocrinis nigriterrae gen. nov., sp. nov., Atlanticothrix silvestris gen. nov., sp. nov. and Dendronalium phyllosphericum gen. nov., sp. nov., nostocacean cyanobacteria from Brazilian environments.</title>
        <authorList>
            <person name="Alvarenga D.O."/>
            <person name="Andreote A.P.D."/>
            <person name="Branco L.H.Z."/>
            <person name="Delbaje E."/>
            <person name="Cruz R.B."/>
            <person name="Varani A.M."/>
            <person name="Fiore M.F."/>
        </authorList>
    </citation>
    <scope>NUCLEOTIDE SEQUENCE [LARGE SCALE GENOMIC DNA]</scope>
    <source>
        <strain evidence="7 8">CENA357</strain>
    </source>
</reference>
<dbReference type="SUPFAM" id="SSF46626">
    <property type="entry name" value="Cytochrome c"/>
    <property type="match status" value="1"/>
</dbReference>
<dbReference type="Gene3D" id="1.10.760.10">
    <property type="entry name" value="Cytochrome c-like domain"/>
    <property type="match status" value="1"/>
</dbReference>
<evidence type="ECO:0000256" key="3">
    <source>
        <dbReference type="ARBA" id="ARBA00023004"/>
    </source>
</evidence>
<evidence type="ECO:0000313" key="7">
    <source>
        <dbReference type="EMBL" id="MBH8554501.1"/>
    </source>
</evidence>
<sequence>MLKIIRVAAISLISILLVATFGFLYIESTWAKPVFRTPQEAFIHGSIGTELAPLPVMQVLPDIFPDQFQPAGKEAGDWVEQFGFIHSKPGENEGLPVGFSISNFQPQSGNPSPVKFVGFSCALCHTSEIKRFPEDEGVIVTGMGSTSLDLFAWVDAFKTAILDEKRLTVENVAEAYETKFQKPLGILEKTVISFWLSTARGQVQATLPKWDAPYSGKDLRNSQLEPIGPARTQPFKELVHFVMDRPAALDKSYSKLPSLYEQKNRDWAQYDGSVKDRLSRSVLAAIAAGATPNNLVVPEISHNVTQAIEYTLDLKGPKYIEVFKDQGIQLDPQKIERGRAVFMQSCATCHGYRNLEDDTWVKGELQGLITPIEEIKTDSERVNYRYYQELPDAVDSFFPKDHPLKPKRENLRPGPLGDTKGYINAPLEAVFARAPYLHNGSVLTLAELINLKPRREIFYRGENLYNPVDVGLVSPNKANDQHYFKLDTRVQGNSNQGHDYPWGYQEAGWNKEDLEDLLEYLKTL</sequence>
<evidence type="ECO:0000256" key="5">
    <source>
        <dbReference type="SAM" id="Phobius"/>
    </source>
</evidence>
<protein>
    <recommendedName>
        <fullName evidence="6">Cytochrome c domain-containing protein</fullName>
    </recommendedName>
</protein>
<dbReference type="PANTHER" id="PTHR30600:SF9">
    <property type="entry name" value="BLR7738 PROTEIN"/>
    <property type="match status" value="1"/>
</dbReference>
<gene>
    <name evidence="7" type="ORF">I8751_19460</name>
</gene>
<keyword evidence="5" id="KW-0472">Membrane</keyword>
<dbReference type="PROSITE" id="PS51007">
    <property type="entry name" value="CYTC"/>
    <property type="match status" value="1"/>
</dbReference>
<evidence type="ECO:0000256" key="4">
    <source>
        <dbReference type="PROSITE-ProRule" id="PRU00433"/>
    </source>
</evidence>
<dbReference type="InterPro" id="IPR051395">
    <property type="entry name" value="Cytochrome_c_Peroxidase/MauG"/>
</dbReference>
<comment type="caution">
    <text evidence="7">The sequence shown here is derived from an EMBL/GenBank/DDBJ whole genome shotgun (WGS) entry which is preliminary data.</text>
</comment>
<proteinExistence type="predicted"/>
<keyword evidence="3 4" id="KW-0408">Iron</keyword>
<feature type="domain" description="Cytochrome c" evidence="6">
    <location>
        <begin position="333"/>
        <end position="524"/>
    </location>
</feature>
<feature type="transmembrane region" description="Helical" evidence="5">
    <location>
        <begin position="7"/>
        <end position="26"/>
    </location>
</feature>
<dbReference type="InterPro" id="IPR009056">
    <property type="entry name" value="Cyt_c-like_dom"/>
</dbReference>
<dbReference type="GO" id="GO:0004130">
    <property type="term" value="F:cytochrome-c peroxidase activity"/>
    <property type="evidence" value="ECO:0007669"/>
    <property type="project" value="TreeGrafter"/>
</dbReference>
<dbReference type="AlphaFoldDB" id="A0A8J7L470"/>
<keyword evidence="2 4" id="KW-0479">Metal-binding</keyword>
<organism evidence="7 8">
    <name type="scientific">Atlanticothrix silvestris CENA357</name>
    <dbReference type="NCBI Taxonomy" id="1725252"/>
    <lineage>
        <taxon>Bacteria</taxon>
        <taxon>Bacillati</taxon>
        <taxon>Cyanobacteriota</taxon>
        <taxon>Cyanophyceae</taxon>
        <taxon>Nostocales</taxon>
        <taxon>Nodulariaceae</taxon>
        <taxon>Atlanticothrix</taxon>
        <taxon>Atlanticothrix silvestris</taxon>
    </lineage>
</organism>
<keyword evidence="5" id="KW-0812">Transmembrane</keyword>
<evidence type="ECO:0000313" key="8">
    <source>
        <dbReference type="Proteomes" id="UP000599391"/>
    </source>
</evidence>
<keyword evidence="8" id="KW-1185">Reference proteome</keyword>
<evidence type="ECO:0000259" key="6">
    <source>
        <dbReference type="PROSITE" id="PS51007"/>
    </source>
</evidence>
<dbReference type="RefSeq" id="WP_214440737.1">
    <property type="nucleotide sequence ID" value="NZ_JAECZB010000075.1"/>
</dbReference>